<feature type="transmembrane region" description="Helical" evidence="14">
    <location>
        <begin position="21"/>
        <end position="41"/>
    </location>
</feature>
<dbReference type="PANTHER" id="PTHR47464:SF2">
    <property type="entry name" value="MACOILIN"/>
    <property type="match status" value="1"/>
</dbReference>
<name>A0ABM0K4Q1_APLCA</name>
<comment type="function">
    <text evidence="1">Plays a role in the regulation of neuronal activity.</text>
</comment>
<evidence type="ECO:0000313" key="16">
    <source>
        <dbReference type="RefSeq" id="XP_005108699.1"/>
    </source>
</evidence>
<evidence type="ECO:0000256" key="4">
    <source>
        <dbReference type="ARBA" id="ARBA00021882"/>
    </source>
</evidence>
<keyword evidence="15" id="KW-1185">Reference proteome</keyword>
<dbReference type="RefSeq" id="XP_005108699.1">
    <property type="nucleotide sequence ID" value="XM_005108642.2"/>
</dbReference>
<evidence type="ECO:0000256" key="1">
    <source>
        <dbReference type="ARBA" id="ARBA00003440"/>
    </source>
</evidence>
<feature type="region of interest" description="Disordered" evidence="13">
    <location>
        <begin position="317"/>
        <end position="380"/>
    </location>
</feature>
<evidence type="ECO:0000256" key="11">
    <source>
        <dbReference type="ARBA" id="ARBA00023242"/>
    </source>
</evidence>
<keyword evidence="11" id="KW-0539">Nucleus</keyword>
<proteinExistence type="predicted"/>
<comment type="subcellular location">
    <subcellularLocation>
        <location evidence="2">Nucleus membrane</location>
        <topology evidence="2">Multi-pass membrane protein</topology>
    </subcellularLocation>
    <subcellularLocation>
        <location evidence="3">Rough endoplasmic reticulum membrane</location>
        <topology evidence="3">Multi-pass membrane protein</topology>
    </subcellularLocation>
</comment>
<gene>
    <name evidence="16" type="primary">LOC101845036</name>
</gene>
<feature type="transmembrane region" description="Helical" evidence="14">
    <location>
        <begin position="75"/>
        <end position="96"/>
    </location>
</feature>
<organism evidence="15 16">
    <name type="scientific">Aplysia californica</name>
    <name type="common">California sea hare</name>
    <dbReference type="NCBI Taxonomy" id="6500"/>
    <lineage>
        <taxon>Eukaryota</taxon>
        <taxon>Metazoa</taxon>
        <taxon>Spiralia</taxon>
        <taxon>Lophotrochozoa</taxon>
        <taxon>Mollusca</taxon>
        <taxon>Gastropoda</taxon>
        <taxon>Heterobranchia</taxon>
        <taxon>Euthyneura</taxon>
        <taxon>Tectipleura</taxon>
        <taxon>Aplysiida</taxon>
        <taxon>Aplysioidea</taxon>
        <taxon>Aplysiidae</taxon>
        <taxon>Aplysia</taxon>
    </lineage>
</organism>
<evidence type="ECO:0000256" key="14">
    <source>
        <dbReference type="SAM" id="Phobius"/>
    </source>
</evidence>
<evidence type="ECO:0000256" key="12">
    <source>
        <dbReference type="ARBA" id="ARBA00031129"/>
    </source>
</evidence>
<feature type="region of interest" description="Disordered" evidence="13">
    <location>
        <begin position="219"/>
        <end position="266"/>
    </location>
</feature>
<evidence type="ECO:0000256" key="6">
    <source>
        <dbReference type="ARBA" id="ARBA00022692"/>
    </source>
</evidence>
<feature type="compositionally biased region" description="Low complexity" evidence="13">
    <location>
        <begin position="226"/>
        <end position="242"/>
    </location>
</feature>
<evidence type="ECO:0000256" key="5">
    <source>
        <dbReference type="ARBA" id="ARBA00022553"/>
    </source>
</evidence>
<evidence type="ECO:0000256" key="10">
    <source>
        <dbReference type="ARBA" id="ARBA00023180"/>
    </source>
</evidence>
<feature type="compositionally biased region" description="Low complexity" evidence="13">
    <location>
        <begin position="327"/>
        <end position="358"/>
    </location>
</feature>
<dbReference type="Pfam" id="PF09726">
    <property type="entry name" value="Macoilin"/>
    <property type="match status" value="1"/>
</dbReference>
<keyword evidence="9 14" id="KW-0472">Membrane</keyword>
<reference evidence="16" key="1">
    <citation type="submission" date="2025-08" db="UniProtKB">
        <authorList>
            <consortium name="RefSeq"/>
        </authorList>
    </citation>
    <scope>IDENTIFICATION</scope>
</reference>
<dbReference type="Proteomes" id="UP000694888">
    <property type="component" value="Unplaced"/>
</dbReference>
<dbReference type="GeneID" id="101845036"/>
<dbReference type="InterPro" id="IPR019130">
    <property type="entry name" value="Macoilin"/>
</dbReference>
<evidence type="ECO:0000256" key="7">
    <source>
        <dbReference type="ARBA" id="ARBA00022824"/>
    </source>
</evidence>
<keyword evidence="6 14" id="KW-0812">Transmembrane</keyword>
<feature type="compositionally biased region" description="Polar residues" evidence="13">
    <location>
        <begin position="667"/>
        <end position="685"/>
    </location>
</feature>
<dbReference type="PANTHER" id="PTHR47464">
    <property type="entry name" value="MACOILIN"/>
    <property type="match status" value="1"/>
</dbReference>
<feature type="transmembrane region" description="Helical" evidence="14">
    <location>
        <begin position="116"/>
        <end position="135"/>
    </location>
</feature>
<evidence type="ECO:0000313" key="15">
    <source>
        <dbReference type="Proteomes" id="UP000694888"/>
    </source>
</evidence>
<evidence type="ECO:0000256" key="3">
    <source>
        <dbReference type="ARBA" id="ARBA00004269"/>
    </source>
</evidence>
<protein>
    <recommendedName>
        <fullName evidence="4">Macoilin</fullName>
    </recommendedName>
    <alternativeName>
        <fullName evidence="12">Transmembrane protein 57</fullName>
    </alternativeName>
</protein>
<sequence>MKRPRNVDCGKIRRPLKRSKITDGIYGSTFLYLRFLLVWALVLMADFILEFRFEYLWPFWLLLRSVYDSFKYQGLAFSVFFVCIAITSDVICYLFIPVQWLFFAASTYVWVQYVWHTERGICLPTVSLWLLFVYIEASIRLRELKSLPFNLDLCRPFACHCIGYPVVTLGFGFKSYVSYKMKLRRQKVIQKENDFYLQILQQALPAEVQYADKPKALPSKSEEEVISNGVSGSSSKKVSSSSKLDDEKDSSSSVNSKTKINDDDEIEYIEKSLPRKASNVNQFDESADNFANEQQAGKAFKSGNSSVAAAVAVAAASSIPLPSTKPSSKQLNSSKDTSSSNASSNSSSAHQSSSSSSSKKGKNMYRELQPSPSPVSYTNNKDEVIQRLESDVKKLKADLQASRNCEHELKSQISSSSTEEKVLRSELYQLQQDNENLQNKLYNLVTSRQQDKQTIASIEKKLAEERKTRTALEQQLVNEKKSKTAEAAAAARAVAMAAATRGECTDTCKARRRDFDNEMKQLRRENKLREDQYRQLEREVQALRQYKDTQKETEVLMKALSTMQDKNAELENNLCAETRFKQDLFSALGKERNEIKILQNTVAEKDNEILELKSKIAEVMALIPSPAVTSYQHHSNERNSSPLFSSGFSPAQDLGSSMPVFNGPDLASSSELNPNASDYTPKSAI</sequence>
<keyword evidence="10" id="KW-0325">Glycoprotein</keyword>
<keyword evidence="8 14" id="KW-1133">Transmembrane helix</keyword>
<evidence type="ECO:0000256" key="8">
    <source>
        <dbReference type="ARBA" id="ARBA00022989"/>
    </source>
</evidence>
<dbReference type="SUPFAM" id="SSF90257">
    <property type="entry name" value="Myosin rod fragments"/>
    <property type="match status" value="1"/>
</dbReference>
<keyword evidence="7" id="KW-0256">Endoplasmic reticulum</keyword>
<evidence type="ECO:0000256" key="13">
    <source>
        <dbReference type="SAM" id="MobiDB-lite"/>
    </source>
</evidence>
<accession>A0ABM0K4Q1</accession>
<feature type="region of interest" description="Disordered" evidence="13">
    <location>
        <begin position="655"/>
        <end position="685"/>
    </location>
</feature>
<keyword evidence="5" id="KW-0597">Phosphoprotein</keyword>
<evidence type="ECO:0000256" key="2">
    <source>
        <dbReference type="ARBA" id="ARBA00004232"/>
    </source>
</evidence>
<evidence type="ECO:0000256" key="9">
    <source>
        <dbReference type="ARBA" id="ARBA00023136"/>
    </source>
</evidence>